<reference evidence="2" key="1">
    <citation type="journal article" date="2019" name="Int. J. Syst. Evol. Microbiol.">
        <title>The Global Catalogue of Microorganisms (GCM) 10K type strain sequencing project: providing services to taxonomists for standard genome sequencing and annotation.</title>
        <authorList>
            <consortium name="The Broad Institute Genomics Platform"/>
            <consortium name="The Broad Institute Genome Sequencing Center for Infectious Disease"/>
            <person name="Wu L."/>
            <person name="Ma J."/>
        </authorList>
    </citation>
    <scope>NUCLEOTIDE SEQUENCE [LARGE SCALE GENOMIC DNA]</scope>
    <source>
        <strain evidence="2">JCM 17125</strain>
    </source>
</reference>
<organism evidence="1 2">
    <name type="scientific">Terrabacter ginsenosidimutans</name>
    <dbReference type="NCBI Taxonomy" id="490575"/>
    <lineage>
        <taxon>Bacteria</taxon>
        <taxon>Bacillati</taxon>
        <taxon>Actinomycetota</taxon>
        <taxon>Actinomycetes</taxon>
        <taxon>Micrococcales</taxon>
        <taxon>Intrasporangiaceae</taxon>
        <taxon>Terrabacter</taxon>
    </lineage>
</organism>
<accession>A0ABP7CHD6</accession>
<keyword evidence="2" id="KW-1185">Reference proteome</keyword>
<dbReference type="RefSeq" id="WP_344939878.1">
    <property type="nucleotide sequence ID" value="NZ_BAABDC010000001.1"/>
</dbReference>
<dbReference type="EMBL" id="BAABDC010000001">
    <property type="protein sequence ID" value="GAA3688769.1"/>
    <property type="molecule type" value="Genomic_DNA"/>
</dbReference>
<dbReference type="InterPro" id="IPR021247">
    <property type="entry name" value="DUF2785"/>
</dbReference>
<dbReference type="Proteomes" id="UP001501468">
    <property type="component" value="Unassembled WGS sequence"/>
</dbReference>
<dbReference type="Pfam" id="PF10978">
    <property type="entry name" value="DUF2785"/>
    <property type="match status" value="1"/>
</dbReference>
<evidence type="ECO:0000313" key="1">
    <source>
        <dbReference type="EMBL" id="GAA3688769.1"/>
    </source>
</evidence>
<comment type="caution">
    <text evidence="1">The sequence shown here is derived from an EMBL/GenBank/DDBJ whole genome shotgun (WGS) entry which is preliminary data.</text>
</comment>
<gene>
    <name evidence="1" type="ORF">GCM10022399_00520</name>
</gene>
<protein>
    <recommendedName>
        <fullName evidence="3">DUF2785 domain-containing protein</fullName>
    </recommendedName>
</protein>
<evidence type="ECO:0000313" key="2">
    <source>
        <dbReference type="Proteomes" id="UP001501468"/>
    </source>
</evidence>
<sequence>MPAAALRSLVDDLASPDPAVRDDGAYAALTRLLRVGSVPVADRLWLADAMVERLGHERVQARAFAPLVLASLVAAGDFRDDWVPAVTAWYVHEQDVRGHDPDLGWVHTIAHGADFYGSCGTAGVGDPAALLDALGRRLVAPTDDVWRDQEDDRLACALALVLTRDDVDAATSVAWLGHVRAMFAAGSPGPVPAEASNTMRTLRSLHVALGEQVLRAGEPATVPHSEHVRREVSALLSEVTPWFWRPRAP</sequence>
<evidence type="ECO:0008006" key="3">
    <source>
        <dbReference type="Google" id="ProtNLM"/>
    </source>
</evidence>
<proteinExistence type="predicted"/>
<name>A0ABP7CHD6_9MICO</name>